<dbReference type="GO" id="GO:0016020">
    <property type="term" value="C:membrane"/>
    <property type="evidence" value="ECO:0007669"/>
    <property type="project" value="UniProtKB-SubCell"/>
</dbReference>
<dbReference type="VEuPathDB" id="FungiDB:FOXG_15479"/>
<keyword evidence="3" id="KW-1133">Transmembrane helix</keyword>
<organism evidence="6 7">
    <name type="scientific">Fusarium oxysporum (strain Fo5176)</name>
    <name type="common">Fusarium vascular wilt</name>
    <dbReference type="NCBI Taxonomy" id="660025"/>
    <lineage>
        <taxon>Eukaryota</taxon>
        <taxon>Fungi</taxon>
        <taxon>Dikarya</taxon>
        <taxon>Ascomycota</taxon>
        <taxon>Pezizomycotina</taxon>
        <taxon>Sordariomycetes</taxon>
        <taxon>Hypocreomycetidae</taxon>
        <taxon>Hypocreales</taxon>
        <taxon>Nectriaceae</taxon>
        <taxon>Fusarium</taxon>
        <taxon>Fusarium oxysporum species complex</taxon>
    </lineage>
</organism>
<dbReference type="Proteomes" id="UP000002489">
    <property type="component" value="Unassembled WGS sequence"/>
</dbReference>
<keyword evidence="4" id="KW-0472">Membrane</keyword>
<keyword evidence="2" id="KW-0812">Transmembrane</keyword>
<accession>A0A0D2YGN8</accession>
<evidence type="ECO:0000313" key="6">
    <source>
        <dbReference type="EnsemblFungi" id="FOXG_15479P0"/>
    </source>
</evidence>
<reference evidence="6" key="2">
    <citation type="submission" date="2025-08" db="UniProtKB">
        <authorList>
            <consortium name="EnsemblFungi"/>
        </authorList>
    </citation>
    <scope>IDENTIFICATION</scope>
    <source>
        <strain evidence="6">4287 / CBS 123668 / FGSC 9935 / NRRL 34936</strain>
    </source>
</reference>
<sequence>MAMGIITIIHAVLAVFLIIELGLTAYLVDATSSWWSDSPASVSFLLFCVVWSILMLLYLALTPLFAPRMYHNMVALGILALTTLFWFAGATALAAHIGVPHCHGITTCQCAQAAVAFGYFIWAIFTGLTIMEALAFMRSRGHSAHADTKPGQHYGA</sequence>
<dbReference type="EnsemblFungi" id="FOXG_15479T0">
    <property type="protein sequence ID" value="FOXG_15479P0"/>
    <property type="gene ID" value="FOXG_15479"/>
</dbReference>
<dbReference type="AlphaFoldDB" id="A0A0D2YGN8"/>
<dbReference type="STRING" id="426428.A0A0D2YGN8"/>
<reference evidence="7" key="1">
    <citation type="journal article" date="2012" name="Mol. Plant Microbe Interact.">
        <title>A highly conserved effector in Fusarium oxysporum is required for full virulence on Arabidopsis.</title>
        <authorList>
            <person name="Thatcher L.F."/>
            <person name="Gardiner D.M."/>
            <person name="Kazan K."/>
            <person name="Manners J."/>
        </authorList>
    </citation>
    <scope>NUCLEOTIDE SEQUENCE [LARGE SCALE GENOMIC DNA]</scope>
    <source>
        <strain evidence="7">Fo5176</strain>
    </source>
</reference>
<dbReference type="Pfam" id="PF01284">
    <property type="entry name" value="MARVEL"/>
    <property type="match status" value="1"/>
</dbReference>
<dbReference type="PANTHER" id="PTHR37451">
    <property type="entry name" value="MARVEL DOMAIN"/>
    <property type="match status" value="1"/>
</dbReference>
<feature type="domain" description="MARVEL" evidence="5">
    <location>
        <begin position="7"/>
        <end position="130"/>
    </location>
</feature>
<name>A0A0D2YGN8_FUSOF</name>
<evidence type="ECO:0000256" key="3">
    <source>
        <dbReference type="ARBA" id="ARBA00022989"/>
    </source>
</evidence>
<evidence type="ECO:0000256" key="4">
    <source>
        <dbReference type="ARBA" id="ARBA00023136"/>
    </source>
</evidence>
<protein>
    <recommendedName>
        <fullName evidence="5">MARVEL domain-containing protein</fullName>
    </recommendedName>
</protein>
<evidence type="ECO:0000313" key="7">
    <source>
        <dbReference type="Proteomes" id="UP000002489"/>
    </source>
</evidence>
<evidence type="ECO:0000256" key="2">
    <source>
        <dbReference type="ARBA" id="ARBA00022692"/>
    </source>
</evidence>
<gene>
    <name evidence="6" type="primary">28956534</name>
</gene>
<comment type="subcellular location">
    <subcellularLocation>
        <location evidence="1">Membrane</location>
        <topology evidence="1">Multi-pass membrane protein</topology>
    </subcellularLocation>
</comment>
<evidence type="ECO:0000256" key="1">
    <source>
        <dbReference type="ARBA" id="ARBA00004141"/>
    </source>
</evidence>
<evidence type="ECO:0000259" key="5">
    <source>
        <dbReference type="Pfam" id="PF01284"/>
    </source>
</evidence>
<dbReference type="PANTHER" id="PTHR37451:SF1">
    <property type="entry name" value="MARVEL DOMAIN-CONTAINING PROTEIN"/>
    <property type="match status" value="1"/>
</dbReference>
<dbReference type="InterPro" id="IPR008253">
    <property type="entry name" value="Marvel"/>
</dbReference>
<proteinExistence type="predicted"/>